<keyword evidence="3" id="KW-1185">Reference proteome</keyword>
<dbReference type="Proteomes" id="UP001597034">
    <property type="component" value="Unassembled WGS sequence"/>
</dbReference>
<feature type="transmembrane region" description="Helical" evidence="1">
    <location>
        <begin position="250"/>
        <end position="270"/>
    </location>
</feature>
<keyword evidence="1" id="KW-0472">Membrane</keyword>
<feature type="transmembrane region" description="Helical" evidence="1">
    <location>
        <begin position="49"/>
        <end position="73"/>
    </location>
</feature>
<organism evidence="2 3">
    <name type="scientific">Haloarchaeobius litoreus</name>
    <dbReference type="NCBI Taxonomy" id="755306"/>
    <lineage>
        <taxon>Archaea</taxon>
        <taxon>Methanobacteriati</taxon>
        <taxon>Methanobacteriota</taxon>
        <taxon>Stenosarchaea group</taxon>
        <taxon>Halobacteria</taxon>
        <taxon>Halobacteriales</taxon>
        <taxon>Halorubellaceae</taxon>
        <taxon>Haloarchaeobius</taxon>
    </lineage>
</organism>
<evidence type="ECO:0000313" key="3">
    <source>
        <dbReference type="Proteomes" id="UP001597034"/>
    </source>
</evidence>
<keyword evidence="1" id="KW-1133">Transmembrane helix</keyword>
<feature type="transmembrane region" description="Helical" evidence="1">
    <location>
        <begin position="19"/>
        <end position="37"/>
    </location>
</feature>
<feature type="transmembrane region" description="Helical" evidence="1">
    <location>
        <begin position="165"/>
        <end position="183"/>
    </location>
</feature>
<protein>
    <submittedName>
        <fullName evidence="2">ABC transporter permease</fullName>
    </submittedName>
</protein>
<comment type="caution">
    <text evidence="2">The sequence shown here is derived from an EMBL/GenBank/DDBJ whole genome shotgun (WGS) entry which is preliminary data.</text>
</comment>
<feature type="transmembrane region" description="Helical" evidence="1">
    <location>
        <begin position="131"/>
        <end position="153"/>
    </location>
</feature>
<dbReference type="AlphaFoldDB" id="A0ABD6DJB0"/>
<name>A0ABD6DJB0_9EURY</name>
<accession>A0ABD6DJB0</accession>
<dbReference type="GO" id="GO:0005886">
    <property type="term" value="C:plasma membrane"/>
    <property type="evidence" value="ECO:0007669"/>
    <property type="project" value="UniProtKB-SubCell"/>
</dbReference>
<dbReference type="PANTHER" id="PTHR43471:SF1">
    <property type="entry name" value="ABC TRANSPORTER PERMEASE PROTEIN NOSY-RELATED"/>
    <property type="match status" value="1"/>
</dbReference>
<reference evidence="2 3" key="1">
    <citation type="journal article" date="2019" name="Int. J. Syst. Evol. Microbiol.">
        <title>The Global Catalogue of Microorganisms (GCM) 10K type strain sequencing project: providing services to taxonomists for standard genome sequencing and annotation.</title>
        <authorList>
            <consortium name="The Broad Institute Genomics Platform"/>
            <consortium name="The Broad Institute Genome Sequencing Center for Infectious Disease"/>
            <person name="Wu L."/>
            <person name="Ma J."/>
        </authorList>
    </citation>
    <scope>NUCLEOTIDE SEQUENCE [LARGE SCALE GENOMIC DNA]</scope>
    <source>
        <strain evidence="2 3">CGMCC 1.10390</strain>
    </source>
</reference>
<keyword evidence="1" id="KW-0812">Transmembrane</keyword>
<sequence length="276" mass="30098">MSLQAVVKKDFLDVRRAKLVWGVGLLYTLFAVLSFWGTGSNPNSEIYNALFSMAGIAVLIIPLVALVAAYLSVAGERESGNLKFLLSYPNSRRDVVLGKFIARSAIVVAAIVFAFLVGLAMAMYYFPTVEFVDYVGFVAITLVYALSYVAIAVGISAATSTRSRAMGAAIGSWFVLNVFWNFLPIQPATVIEFLADKLGTSVSQNFKDLVWVLSPTGSYFNALSLVFPDRITGGQGGAAATDPFYLQPEFMFVILAFWIVVPLALGYWRFERADLG</sequence>
<dbReference type="RefSeq" id="WP_256399032.1">
    <property type="nucleotide sequence ID" value="NZ_JANHJR010000001.1"/>
</dbReference>
<evidence type="ECO:0000313" key="2">
    <source>
        <dbReference type="EMBL" id="MFD1645455.1"/>
    </source>
</evidence>
<dbReference type="PANTHER" id="PTHR43471">
    <property type="entry name" value="ABC TRANSPORTER PERMEASE"/>
    <property type="match status" value="1"/>
</dbReference>
<gene>
    <name evidence="2" type="ORF">ACFSBL_07155</name>
</gene>
<feature type="transmembrane region" description="Helical" evidence="1">
    <location>
        <begin position="100"/>
        <end position="125"/>
    </location>
</feature>
<dbReference type="EMBL" id="JBHUDO010000002">
    <property type="protein sequence ID" value="MFD1645455.1"/>
    <property type="molecule type" value="Genomic_DNA"/>
</dbReference>
<dbReference type="Pfam" id="PF12679">
    <property type="entry name" value="ABC2_membrane_2"/>
    <property type="match status" value="1"/>
</dbReference>
<proteinExistence type="predicted"/>
<evidence type="ECO:0000256" key="1">
    <source>
        <dbReference type="SAM" id="Phobius"/>
    </source>
</evidence>